<reference evidence="2" key="1">
    <citation type="submission" date="2019-12" db="EMBL/GenBank/DDBJ databases">
        <title>Genome sequencing and annotation of Brassica cretica.</title>
        <authorList>
            <person name="Studholme D.J."/>
            <person name="Sarris P.F."/>
        </authorList>
    </citation>
    <scope>NUCLEOTIDE SEQUENCE</scope>
    <source>
        <strain evidence="2">PFS-001/15</strain>
        <tissue evidence="2">Leaf</tissue>
    </source>
</reference>
<evidence type="ECO:0000313" key="3">
    <source>
        <dbReference type="Proteomes" id="UP000712281"/>
    </source>
</evidence>
<dbReference type="AlphaFoldDB" id="A0A8S9KQE2"/>
<sequence length="110" mass="12329">MKKSGKGKKMDQAADDQIGLDQAADDQVGLDQAAELLPRDQPRRTILRTETADNTSPRIRTRELEICVDRPQTLAAGEGCPRDWTRVDRGRRLRATPSVDCVPRCRIWSG</sequence>
<evidence type="ECO:0000313" key="2">
    <source>
        <dbReference type="EMBL" id="KAF2597104.1"/>
    </source>
</evidence>
<protein>
    <submittedName>
        <fullName evidence="2">Uncharacterized protein</fullName>
    </submittedName>
</protein>
<comment type="caution">
    <text evidence="2">The sequence shown here is derived from an EMBL/GenBank/DDBJ whole genome shotgun (WGS) entry which is preliminary data.</text>
</comment>
<evidence type="ECO:0000256" key="1">
    <source>
        <dbReference type="SAM" id="MobiDB-lite"/>
    </source>
</evidence>
<organism evidence="2 3">
    <name type="scientific">Brassica cretica</name>
    <name type="common">Mustard</name>
    <dbReference type="NCBI Taxonomy" id="69181"/>
    <lineage>
        <taxon>Eukaryota</taxon>
        <taxon>Viridiplantae</taxon>
        <taxon>Streptophyta</taxon>
        <taxon>Embryophyta</taxon>
        <taxon>Tracheophyta</taxon>
        <taxon>Spermatophyta</taxon>
        <taxon>Magnoliopsida</taxon>
        <taxon>eudicotyledons</taxon>
        <taxon>Gunneridae</taxon>
        <taxon>Pentapetalae</taxon>
        <taxon>rosids</taxon>
        <taxon>malvids</taxon>
        <taxon>Brassicales</taxon>
        <taxon>Brassicaceae</taxon>
        <taxon>Brassiceae</taxon>
        <taxon>Brassica</taxon>
    </lineage>
</organism>
<dbReference type="EMBL" id="QGKW02000717">
    <property type="protein sequence ID" value="KAF2597104.1"/>
    <property type="molecule type" value="Genomic_DNA"/>
</dbReference>
<dbReference type="Proteomes" id="UP000712281">
    <property type="component" value="Unassembled WGS sequence"/>
</dbReference>
<accession>A0A8S9KQE2</accession>
<proteinExistence type="predicted"/>
<feature type="region of interest" description="Disordered" evidence="1">
    <location>
        <begin position="1"/>
        <end position="56"/>
    </location>
</feature>
<gene>
    <name evidence="2" type="ORF">F2Q68_00011506</name>
</gene>
<name>A0A8S9KQE2_BRACR</name>